<feature type="region of interest" description="Disordered" evidence="5">
    <location>
        <begin position="435"/>
        <end position="454"/>
    </location>
</feature>
<name>A0A813NI46_9BILA</name>
<evidence type="ECO:0000256" key="2">
    <source>
        <dbReference type="ARBA" id="ARBA00022692"/>
    </source>
</evidence>
<sequence length="491" mass="56721">MSQNNLTLCRANYFETCWCHVNSSELVKCSYLLRHATSFSNSSYFCVYHTIRKAIECFNSSYVFPNSPVSNFYIYMTLLLCIIGFIGNGISIIILLCSKLNRFNVYKNLTIFCFLNILYLISILIRHINIYQQDLRDTSTELCRLHRFTVTFIGHLCSWQLVSTSIQRVHALLSLKTHPTTSWIQTWSIFLICIVIPLFIFDAQILFNYGLFEKTHICNQILNNNTKQFQHALKYPINITKLSNNISLKYHTSWIQTRPIQVDKKNICTLWNIVDTFLYAILPFIMTLVCSLLIIIKVFQRRRSTRSFGGIHHIQKGSNSWPDHLSVILITINILFLIMTGPSNICLIIQSIYKCTSTNSSSLIKISLILNEYLRLLQNSYHALSFIFYCFIGNKFRNSAKSICRTIYCKAIDFGIPDACSQKPLISCCIDRRYSSSTGQTTSSNSRPTGSRRLTIEQGTNNSLPLNVITRPTYVTFNVREKRIRYFTTSI</sequence>
<evidence type="ECO:0000256" key="3">
    <source>
        <dbReference type="ARBA" id="ARBA00022989"/>
    </source>
</evidence>
<evidence type="ECO:0000256" key="6">
    <source>
        <dbReference type="SAM" id="Phobius"/>
    </source>
</evidence>
<feature type="transmembrane region" description="Helical" evidence="6">
    <location>
        <begin position="325"/>
        <end position="353"/>
    </location>
</feature>
<accession>A0A813NI46</accession>
<evidence type="ECO:0000256" key="5">
    <source>
        <dbReference type="SAM" id="MobiDB-lite"/>
    </source>
</evidence>
<keyword evidence="11" id="KW-1185">Reference proteome</keyword>
<dbReference type="PROSITE" id="PS50262">
    <property type="entry name" value="G_PROTEIN_RECEP_F1_2"/>
    <property type="match status" value="1"/>
</dbReference>
<feature type="transmembrane region" description="Helical" evidence="6">
    <location>
        <begin position="109"/>
        <end position="128"/>
    </location>
</feature>
<dbReference type="Proteomes" id="UP000663854">
    <property type="component" value="Unassembled WGS sequence"/>
</dbReference>
<feature type="domain" description="G-protein coupled receptors family 1 profile" evidence="7">
    <location>
        <begin position="87"/>
        <end position="389"/>
    </location>
</feature>
<keyword evidence="3 6" id="KW-1133">Transmembrane helix</keyword>
<evidence type="ECO:0000256" key="1">
    <source>
        <dbReference type="ARBA" id="ARBA00004370"/>
    </source>
</evidence>
<feature type="transmembrane region" description="Helical" evidence="6">
    <location>
        <begin position="187"/>
        <end position="207"/>
    </location>
</feature>
<dbReference type="GO" id="GO:0016020">
    <property type="term" value="C:membrane"/>
    <property type="evidence" value="ECO:0007669"/>
    <property type="project" value="UniProtKB-SubCell"/>
</dbReference>
<evidence type="ECO:0000313" key="11">
    <source>
        <dbReference type="Proteomes" id="UP000663870"/>
    </source>
</evidence>
<dbReference type="PANTHER" id="PTHR46641">
    <property type="entry name" value="FMRFAMIDE RECEPTOR-RELATED"/>
    <property type="match status" value="1"/>
</dbReference>
<dbReference type="SUPFAM" id="SSF81321">
    <property type="entry name" value="Family A G protein-coupled receptor-like"/>
    <property type="match status" value="1"/>
</dbReference>
<evidence type="ECO:0000259" key="7">
    <source>
        <dbReference type="PROSITE" id="PS50262"/>
    </source>
</evidence>
<dbReference type="Gene3D" id="1.20.1070.10">
    <property type="entry name" value="Rhodopsin 7-helix transmembrane proteins"/>
    <property type="match status" value="1"/>
</dbReference>
<gene>
    <name evidence="9" type="ORF">JXQ802_LOCUS33801</name>
    <name evidence="8" type="ORF">PYM288_LOCUS1268</name>
</gene>
<keyword evidence="2 6" id="KW-0812">Transmembrane</keyword>
<evidence type="ECO:0000313" key="9">
    <source>
        <dbReference type="EMBL" id="CAF1383294.1"/>
    </source>
</evidence>
<evidence type="ECO:0000256" key="4">
    <source>
        <dbReference type="ARBA" id="ARBA00023136"/>
    </source>
</evidence>
<dbReference type="PANTHER" id="PTHR46641:SF18">
    <property type="entry name" value="G-PROTEIN COUPLED RECEPTORS FAMILY 1 PROFILE DOMAIN-CONTAINING PROTEIN"/>
    <property type="match status" value="1"/>
</dbReference>
<dbReference type="InterPro" id="IPR052954">
    <property type="entry name" value="GPCR-Ligand_Int"/>
</dbReference>
<feature type="transmembrane region" description="Helical" evidence="6">
    <location>
        <begin position="72"/>
        <end position="97"/>
    </location>
</feature>
<protein>
    <recommendedName>
        <fullName evidence="7">G-protein coupled receptors family 1 profile domain-containing protein</fullName>
    </recommendedName>
</protein>
<organism evidence="8 10">
    <name type="scientific">Rotaria sordida</name>
    <dbReference type="NCBI Taxonomy" id="392033"/>
    <lineage>
        <taxon>Eukaryota</taxon>
        <taxon>Metazoa</taxon>
        <taxon>Spiralia</taxon>
        <taxon>Gnathifera</taxon>
        <taxon>Rotifera</taxon>
        <taxon>Eurotatoria</taxon>
        <taxon>Bdelloidea</taxon>
        <taxon>Philodinida</taxon>
        <taxon>Philodinidae</taxon>
        <taxon>Rotaria</taxon>
    </lineage>
</organism>
<proteinExistence type="predicted"/>
<feature type="transmembrane region" description="Helical" evidence="6">
    <location>
        <begin position="277"/>
        <end position="299"/>
    </location>
</feature>
<evidence type="ECO:0000313" key="8">
    <source>
        <dbReference type="EMBL" id="CAF0735988.1"/>
    </source>
</evidence>
<dbReference type="EMBL" id="CAJNOH010000006">
    <property type="protein sequence ID" value="CAF0735988.1"/>
    <property type="molecule type" value="Genomic_DNA"/>
</dbReference>
<comment type="caution">
    <text evidence="8">The sequence shown here is derived from an EMBL/GenBank/DDBJ whole genome shotgun (WGS) entry which is preliminary data.</text>
</comment>
<keyword evidence="4 6" id="KW-0472">Membrane</keyword>
<reference evidence="8" key="1">
    <citation type="submission" date="2021-02" db="EMBL/GenBank/DDBJ databases">
        <authorList>
            <person name="Nowell W R."/>
        </authorList>
    </citation>
    <scope>NUCLEOTIDE SEQUENCE</scope>
</reference>
<evidence type="ECO:0000313" key="10">
    <source>
        <dbReference type="Proteomes" id="UP000663854"/>
    </source>
</evidence>
<dbReference type="InterPro" id="IPR017452">
    <property type="entry name" value="GPCR_Rhodpsn_7TM"/>
</dbReference>
<dbReference type="AlphaFoldDB" id="A0A813NI46"/>
<dbReference type="Proteomes" id="UP000663870">
    <property type="component" value="Unassembled WGS sequence"/>
</dbReference>
<dbReference type="EMBL" id="CAJNOL010001566">
    <property type="protein sequence ID" value="CAF1383294.1"/>
    <property type="molecule type" value="Genomic_DNA"/>
</dbReference>
<comment type="subcellular location">
    <subcellularLocation>
        <location evidence="1">Membrane</location>
    </subcellularLocation>
</comment>
<feature type="compositionally biased region" description="Low complexity" evidence="5">
    <location>
        <begin position="435"/>
        <end position="446"/>
    </location>
</feature>